<proteinExistence type="predicted"/>
<evidence type="ECO:0000313" key="4">
    <source>
        <dbReference type="EMBL" id="MEA5361856.1"/>
    </source>
</evidence>
<feature type="region of interest" description="Disordered" evidence="1">
    <location>
        <begin position="253"/>
        <end position="357"/>
    </location>
</feature>
<dbReference type="Proteomes" id="UP001304298">
    <property type="component" value="Unassembled WGS sequence"/>
</dbReference>
<keyword evidence="5" id="KW-1185">Reference proteome</keyword>
<evidence type="ECO:0000256" key="1">
    <source>
        <dbReference type="SAM" id="MobiDB-lite"/>
    </source>
</evidence>
<keyword evidence="2" id="KW-1133">Transmembrane helix</keyword>
<dbReference type="InterPro" id="IPR043725">
    <property type="entry name" value="DUF5667"/>
</dbReference>
<keyword evidence="2" id="KW-0812">Transmembrane</keyword>
<dbReference type="EMBL" id="JAYFSI010000004">
    <property type="protein sequence ID" value="MEA5361856.1"/>
    <property type="molecule type" value="Genomic_DNA"/>
</dbReference>
<evidence type="ECO:0000256" key="2">
    <source>
        <dbReference type="SAM" id="Phobius"/>
    </source>
</evidence>
<evidence type="ECO:0000259" key="3">
    <source>
        <dbReference type="Pfam" id="PF18915"/>
    </source>
</evidence>
<keyword evidence="2" id="KW-0472">Membrane</keyword>
<feature type="compositionally biased region" description="Low complexity" evidence="1">
    <location>
        <begin position="266"/>
        <end position="315"/>
    </location>
</feature>
<evidence type="ECO:0000313" key="5">
    <source>
        <dbReference type="Proteomes" id="UP001304298"/>
    </source>
</evidence>
<reference evidence="4 5" key="1">
    <citation type="submission" date="2023-12" db="EMBL/GenBank/DDBJ databases">
        <title>Amycolatopsis sp. V23-08.</title>
        <authorList>
            <person name="Somphong A."/>
        </authorList>
    </citation>
    <scope>NUCLEOTIDE SEQUENCE [LARGE SCALE GENOMIC DNA]</scope>
    <source>
        <strain evidence="4 5">V23-08</strain>
    </source>
</reference>
<dbReference type="RefSeq" id="WP_323329361.1">
    <property type="nucleotide sequence ID" value="NZ_JAYFSI010000004.1"/>
</dbReference>
<feature type="domain" description="DUF5667" evidence="3">
    <location>
        <begin position="103"/>
        <end position="182"/>
    </location>
</feature>
<sequence length="357" mass="37078">MRFARERADADRFARALEPSPVRRDGEFADELALVGALRELGAAGAPDLETRQRIRAEIAGRLETAAATPVRRWRPRTADLVAAALFLFLLLSGLTLVLSRSALPGDPLYAVKRAGESTSLSLTFGDQEKAKKHLEFATNRVTELGELAAEGASEADYRTAYDDFASDLRAGVAQLTAVATSDGSGAQQLSDVRLWARNQAARLAAQQSALPAGAATVFGDAQTLLGKVQERTSGLVARLNCYQITTGKADDLGLLPATGECTRRPAPSSGGEPSSAATSPTSSAETTTPTPTGTQLPPSDATATQGTPAPTGGLTPPPVFGQPPTTSRPPATSTSKPPPLISVPPLLPGLPPIIIG</sequence>
<gene>
    <name evidence="4" type="ORF">VA596_20130</name>
</gene>
<feature type="compositionally biased region" description="Pro residues" evidence="1">
    <location>
        <begin position="337"/>
        <end position="357"/>
    </location>
</feature>
<feature type="transmembrane region" description="Helical" evidence="2">
    <location>
        <begin position="81"/>
        <end position="99"/>
    </location>
</feature>
<organism evidence="4 5">
    <name type="scientific">Amycolatopsis heterodermiae</name>
    <dbReference type="NCBI Taxonomy" id="3110235"/>
    <lineage>
        <taxon>Bacteria</taxon>
        <taxon>Bacillati</taxon>
        <taxon>Actinomycetota</taxon>
        <taxon>Actinomycetes</taxon>
        <taxon>Pseudonocardiales</taxon>
        <taxon>Pseudonocardiaceae</taxon>
        <taxon>Amycolatopsis</taxon>
    </lineage>
</organism>
<accession>A0ABU5R6L6</accession>
<comment type="caution">
    <text evidence="4">The sequence shown here is derived from an EMBL/GenBank/DDBJ whole genome shotgun (WGS) entry which is preliminary data.</text>
</comment>
<feature type="compositionally biased region" description="Low complexity" evidence="1">
    <location>
        <begin position="324"/>
        <end position="336"/>
    </location>
</feature>
<dbReference type="Pfam" id="PF18915">
    <property type="entry name" value="DUF5667"/>
    <property type="match status" value="1"/>
</dbReference>
<name>A0ABU5R6L6_9PSEU</name>
<protein>
    <submittedName>
        <fullName evidence="4">DUF5667 domain-containing protein</fullName>
    </submittedName>
</protein>